<evidence type="ECO:0000313" key="2">
    <source>
        <dbReference type="EMBL" id="KSA00980.1"/>
    </source>
</evidence>
<sequence length="508" mass="57698">MKLNNEVISQFKTCLAKGTRPKLVVKDGNFTIKISDELAFPCTKIPDRPTLDVYSGNDDRYVLDGRIDSKLTVLTDPKQIRDHLKTMSHHTTKKDVPSMAAKKISSEVPHLSASAPSSPLNTNPYVVDINDFKTDIMLKFLSLLALGPTTKQAVVKKLKVSSQDLDPLFTAHAQIYNPNDSFISDDNFPNEDLESDEADHYILKDKSYKDLKPWAWNWYSERERHMIINNIHNALTRLGYLETHPLRKKICDEPVGTNNANQKKSTLGGGILISKTKKSPMKRSQTESPRPPSEAFVAKPADRPKQSGSPLKITQKRKIVTSASNSDEDRSYKKKKSDSDSHTSPSSSINDDDSQISINDAIDSMGKNRAFAAETDEDHTSHKRKRFQYYSTLADKFKEKYKEYETLYNSLKSNPKNSTNDKKQLVRLFELHNNLSEWKRKLWDFDNENKLKLNIMNLSKHKKIPSKSANSTPIIPQVVPLASDSIINRRNGTNHSRNNPIPKLTLDY</sequence>
<accession>A0A0V1PXJ3</accession>
<feature type="compositionally biased region" description="Low complexity" evidence="1">
    <location>
        <begin position="342"/>
        <end position="355"/>
    </location>
</feature>
<organism evidence="2 3">
    <name type="scientific">Debaryomyces fabryi</name>
    <dbReference type="NCBI Taxonomy" id="58627"/>
    <lineage>
        <taxon>Eukaryota</taxon>
        <taxon>Fungi</taxon>
        <taxon>Dikarya</taxon>
        <taxon>Ascomycota</taxon>
        <taxon>Saccharomycotina</taxon>
        <taxon>Pichiomycetes</taxon>
        <taxon>Debaryomycetaceae</taxon>
        <taxon>Debaryomyces</taxon>
    </lineage>
</organism>
<keyword evidence="3" id="KW-1185">Reference proteome</keyword>
<feature type="compositionally biased region" description="Basic and acidic residues" evidence="1">
    <location>
        <begin position="327"/>
        <end position="341"/>
    </location>
</feature>
<gene>
    <name evidence="2" type="ORF">AC631_03290</name>
</gene>
<dbReference type="GeneID" id="26840299"/>
<proteinExistence type="predicted"/>
<dbReference type="Gene3D" id="1.10.10.2670">
    <property type="entry name" value="E3 ubiquitin-protein ligase"/>
    <property type="match status" value="1"/>
</dbReference>
<reference evidence="2 3" key="1">
    <citation type="submission" date="2015-11" db="EMBL/GenBank/DDBJ databases">
        <title>The genome of Debaryomyces fabryi.</title>
        <authorList>
            <person name="Tafer H."/>
            <person name="Lopandic K."/>
        </authorList>
    </citation>
    <scope>NUCLEOTIDE SEQUENCE [LARGE SCALE GENOMIC DNA]</scope>
    <source>
        <strain evidence="2 3">CBS 789</strain>
    </source>
</reference>
<feature type="compositionally biased region" description="Polar residues" evidence="1">
    <location>
        <begin position="489"/>
        <end position="499"/>
    </location>
</feature>
<dbReference type="OrthoDB" id="2587563at2759"/>
<dbReference type="EMBL" id="LMYN01000068">
    <property type="protein sequence ID" value="KSA00980.1"/>
    <property type="molecule type" value="Genomic_DNA"/>
</dbReference>
<feature type="region of interest" description="Disordered" evidence="1">
    <location>
        <begin position="489"/>
        <end position="508"/>
    </location>
</feature>
<dbReference type="InterPro" id="IPR042065">
    <property type="entry name" value="E3_ELL-like"/>
</dbReference>
<feature type="region of interest" description="Disordered" evidence="1">
    <location>
        <begin position="252"/>
        <end position="355"/>
    </location>
</feature>
<comment type="caution">
    <text evidence="2">The sequence shown here is derived from an EMBL/GenBank/DDBJ whole genome shotgun (WGS) entry which is preliminary data.</text>
</comment>
<dbReference type="RefSeq" id="XP_015467082.1">
    <property type="nucleotide sequence ID" value="XM_015612119.1"/>
</dbReference>
<protein>
    <submittedName>
        <fullName evidence="2">Uncharacterized protein</fullName>
    </submittedName>
</protein>
<dbReference type="AlphaFoldDB" id="A0A0V1PXJ3"/>
<feature type="compositionally biased region" description="Polar residues" evidence="1">
    <location>
        <begin position="256"/>
        <end position="265"/>
    </location>
</feature>
<evidence type="ECO:0000313" key="3">
    <source>
        <dbReference type="Proteomes" id="UP000054251"/>
    </source>
</evidence>
<name>A0A0V1PXJ3_9ASCO</name>
<evidence type="ECO:0000256" key="1">
    <source>
        <dbReference type="SAM" id="MobiDB-lite"/>
    </source>
</evidence>
<dbReference type="Proteomes" id="UP000054251">
    <property type="component" value="Unassembled WGS sequence"/>
</dbReference>